<accession>A0A1F5BFJ4</accession>
<dbReference type="Gene3D" id="3.40.50.2000">
    <property type="entry name" value="Glycogen Phosphorylase B"/>
    <property type="match status" value="2"/>
</dbReference>
<dbReference type="Proteomes" id="UP000179184">
    <property type="component" value="Unassembled WGS sequence"/>
</dbReference>
<feature type="domain" description="Glycosyl transferase family 1" evidence="1">
    <location>
        <begin position="205"/>
        <end position="363"/>
    </location>
</feature>
<name>A0A1F5BFJ4_9BACT</name>
<evidence type="ECO:0000259" key="1">
    <source>
        <dbReference type="Pfam" id="PF00534"/>
    </source>
</evidence>
<dbReference type="InterPro" id="IPR001296">
    <property type="entry name" value="Glyco_trans_1"/>
</dbReference>
<dbReference type="PANTHER" id="PTHR12526">
    <property type="entry name" value="GLYCOSYLTRANSFERASE"/>
    <property type="match status" value="1"/>
</dbReference>
<dbReference type="EMBL" id="MEYN01000053">
    <property type="protein sequence ID" value="OGD29371.1"/>
    <property type="molecule type" value="Genomic_DNA"/>
</dbReference>
<evidence type="ECO:0008006" key="5">
    <source>
        <dbReference type="Google" id="ProtNLM"/>
    </source>
</evidence>
<dbReference type="AlphaFoldDB" id="A0A1F5BFJ4"/>
<sequence length="394" mass="44577">MKKVLFIITQAEIGGAQKHVIDLASELSKTGEFECAVASEPNENFAKILKENGVEFSPIKRLQRSINPLSDLFAFFEIYNLIKSQKPDIVHLHSSKAGVLGVLAGRMAGVKKIVFTAHGWVFNEQLPWFKKRLYILISRFTALFQDSIICVSEYDKTAALKYKIAPAKKLFVVHNGIDVEKLKFLEKEQAKKQIQEIGNWKLEIGNFIVGSIANLYKNKAIDVLIEAAREIKNKKENIKNEFLFLVIGEGKERENLELRIKNYELSDHFFLIGAVPEAWKYLKAFDIFVLPSLKEGFPYVILEAMAAGLPIVASRTGGIPEMIKYDENGLLINPGDAKELAATILRLSQDEEMAKKLGNEAERTVKEKFGLREMVKKTTEVYKISKQYTKTAVM</sequence>
<dbReference type="GO" id="GO:0016757">
    <property type="term" value="F:glycosyltransferase activity"/>
    <property type="evidence" value="ECO:0007669"/>
    <property type="project" value="InterPro"/>
</dbReference>
<dbReference type="InterPro" id="IPR028098">
    <property type="entry name" value="Glyco_trans_4-like_N"/>
</dbReference>
<evidence type="ECO:0000313" key="3">
    <source>
        <dbReference type="EMBL" id="OGD29371.1"/>
    </source>
</evidence>
<organism evidence="3 4">
    <name type="scientific">Candidatus Azambacteria bacterium RIFCSPHIGHO2_02_46_12</name>
    <dbReference type="NCBI Taxonomy" id="1797295"/>
    <lineage>
        <taxon>Bacteria</taxon>
        <taxon>Candidatus Azamiibacteriota</taxon>
    </lineage>
</organism>
<comment type="caution">
    <text evidence="3">The sequence shown here is derived from an EMBL/GenBank/DDBJ whole genome shotgun (WGS) entry which is preliminary data.</text>
</comment>
<dbReference type="CDD" id="cd03808">
    <property type="entry name" value="GT4_CapM-like"/>
    <property type="match status" value="1"/>
</dbReference>
<dbReference type="PANTHER" id="PTHR12526:SF630">
    <property type="entry name" value="GLYCOSYLTRANSFERASE"/>
    <property type="match status" value="1"/>
</dbReference>
<evidence type="ECO:0000313" key="4">
    <source>
        <dbReference type="Proteomes" id="UP000179184"/>
    </source>
</evidence>
<gene>
    <name evidence="3" type="ORF">A2W60_01815</name>
</gene>
<feature type="domain" description="Glycosyltransferase subfamily 4-like N-terminal" evidence="2">
    <location>
        <begin position="13"/>
        <end position="181"/>
    </location>
</feature>
<protein>
    <recommendedName>
        <fullName evidence="5">Glycosyl transferase family 1</fullName>
    </recommendedName>
</protein>
<dbReference type="Pfam" id="PF13439">
    <property type="entry name" value="Glyco_transf_4"/>
    <property type="match status" value="1"/>
</dbReference>
<proteinExistence type="predicted"/>
<dbReference type="SUPFAM" id="SSF53756">
    <property type="entry name" value="UDP-Glycosyltransferase/glycogen phosphorylase"/>
    <property type="match status" value="1"/>
</dbReference>
<dbReference type="Pfam" id="PF00534">
    <property type="entry name" value="Glycos_transf_1"/>
    <property type="match status" value="1"/>
</dbReference>
<evidence type="ECO:0000259" key="2">
    <source>
        <dbReference type="Pfam" id="PF13439"/>
    </source>
</evidence>
<reference evidence="3 4" key="1">
    <citation type="journal article" date="2016" name="Nat. Commun.">
        <title>Thousands of microbial genomes shed light on interconnected biogeochemical processes in an aquifer system.</title>
        <authorList>
            <person name="Anantharaman K."/>
            <person name="Brown C.T."/>
            <person name="Hug L.A."/>
            <person name="Sharon I."/>
            <person name="Castelle C.J."/>
            <person name="Probst A.J."/>
            <person name="Thomas B.C."/>
            <person name="Singh A."/>
            <person name="Wilkins M.J."/>
            <person name="Karaoz U."/>
            <person name="Brodie E.L."/>
            <person name="Williams K.H."/>
            <person name="Hubbard S.S."/>
            <person name="Banfield J.F."/>
        </authorList>
    </citation>
    <scope>NUCLEOTIDE SEQUENCE [LARGE SCALE GENOMIC DNA]</scope>
</reference>